<feature type="compositionally biased region" description="Basic and acidic residues" evidence="1">
    <location>
        <begin position="233"/>
        <end position="244"/>
    </location>
</feature>
<feature type="region of interest" description="Disordered" evidence="1">
    <location>
        <begin position="126"/>
        <end position="269"/>
    </location>
</feature>
<feature type="region of interest" description="Disordered" evidence="1">
    <location>
        <begin position="281"/>
        <end position="310"/>
    </location>
</feature>
<dbReference type="PANTHER" id="PTHR21179">
    <property type="entry name" value="SERINE-TYPE ENDOPEPTIDASE INHIBITOR"/>
    <property type="match status" value="1"/>
</dbReference>
<dbReference type="EMBL" id="GECZ01021975">
    <property type="protein sequence ID" value="JAS47794.1"/>
    <property type="molecule type" value="Transcribed_RNA"/>
</dbReference>
<feature type="compositionally biased region" description="Basic and acidic residues" evidence="1">
    <location>
        <begin position="170"/>
        <end position="215"/>
    </location>
</feature>
<dbReference type="SUPFAM" id="SSF100895">
    <property type="entry name" value="Kazal-type serine protease inhibitors"/>
    <property type="match status" value="1"/>
</dbReference>
<evidence type="ECO:0000256" key="1">
    <source>
        <dbReference type="SAM" id="MobiDB-lite"/>
    </source>
</evidence>
<feature type="compositionally biased region" description="Low complexity" evidence="1">
    <location>
        <begin position="396"/>
        <end position="405"/>
    </location>
</feature>
<feature type="transmembrane region" description="Helical" evidence="2">
    <location>
        <begin position="21"/>
        <end position="40"/>
    </location>
</feature>
<dbReference type="Gene3D" id="3.30.60.30">
    <property type="match status" value="1"/>
</dbReference>
<feature type="region of interest" description="Disordered" evidence="1">
    <location>
        <begin position="472"/>
        <end position="501"/>
    </location>
</feature>
<gene>
    <name evidence="4" type="ORF">g.16643</name>
</gene>
<keyword evidence="2" id="KW-0472">Membrane</keyword>
<feature type="non-terminal residue" evidence="4">
    <location>
        <position position="1"/>
    </location>
</feature>
<evidence type="ECO:0000256" key="2">
    <source>
        <dbReference type="SAM" id="Phobius"/>
    </source>
</evidence>
<keyword evidence="2" id="KW-1133">Transmembrane helix</keyword>
<dbReference type="AlphaFoldDB" id="A0A1B6FCE9"/>
<dbReference type="PROSITE" id="PS51465">
    <property type="entry name" value="KAZAL_2"/>
    <property type="match status" value="1"/>
</dbReference>
<dbReference type="InterPro" id="IPR039932">
    <property type="entry name" value="Spink4-like"/>
</dbReference>
<dbReference type="InterPro" id="IPR036058">
    <property type="entry name" value="Kazal_dom_sf"/>
</dbReference>
<evidence type="ECO:0000259" key="3">
    <source>
        <dbReference type="PROSITE" id="PS51465"/>
    </source>
</evidence>
<feature type="compositionally biased region" description="Polar residues" evidence="1">
    <location>
        <begin position="216"/>
        <end position="232"/>
    </location>
</feature>
<dbReference type="CDD" id="cd00104">
    <property type="entry name" value="KAZAL_FS"/>
    <property type="match status" value="1"/>
</dbReference>
<feature type="compositionally biased region" description="Basic residues" evidence="1">
    <location>
        <begin position="139"/>
        <end position="157"/>
    </location>
</feature>
<accession>A0A1B6FCE9</accession>
<feature type="compositionally biased region" description="Polar residues" evidence="1">
    <location>
        <begin position="281"/>
        <end position="297"/>
    </location>
</feature>
<dbReference type="Pfam" id="PF00050">
    <property type="entry name" value="Kazal_1"/>
    <property type="match status" value="1"/>
</dbReference>
<feature type="compositionally biased region" description="Low complexity" evidence="1">
    <location>
        <begin position="472"/>
        <end position="495"/>
    </location>
</feature>
<keyword evidence="2" id="KW-0812">Transmembrane</keyword>
<dbReference type="GO" id="GO:0004867">
    <property type="term" value="F:serine-type endopeptidase inhibitor activity"/>
    <property type="evidence" value="ECO:0007669"/>
    <property type="project" value="InterPro"/>
</dbReference>
<proteinExistence type="predicted"/>
<name>A0A1B6FCE9_9HEMI</name>
<feature type="region of interest" description="Disordered" evidence="1">
    <location>
        <begin position="85"/>
        <end position="113"/>
    </location>
</feature>
<organism evidence="4">
    <name type="scientific">Cuerna arida</name>
    <dbReference type="NCBI Taxonomy" id="1464854"/>
    <lineage>
        <taxon>Eukaryota</taxon>
        <taxon>Metazoa</taxon>
        <taxon>Ecdysozoa</taxon>
        <taxon>Arthropoda</taxon>
        <taxon>Hexapoda</taxon>
        <taxon>Insecta</taxon>
        <taxon>Pterygota</taxon>
        <taxon>Neoptera</taxon>
        <taxon>Paraneoptera</taxon>
        <taxon>Hemiptera</taxon>
        <taxon>Auchenorrhyncha</taxon>
        <taxon>Membracoidea</taxon>
        <taxon>Cicadellidae</taxon>
        <taxon>Cicadellinae</taxon>
        <taxon>Proconiini</taxon>
        <taxon>Cuerna</taxon>
    </lineage>
</organism>
<feature type="compositionally biased region" description="Basic and acidic residues" evidence="1">
    <location>
        <begin position="85"/>
        <end position="94"/>
    </location>
</feature>
<feature type="domain" description="Kazal-like" evidence="3">
    <location>
        <begin position="413"/>
        <end position="467"/>
    </location>
</feature>
<feature type="region of interest" description="Disordered" evidence="1">
    <location>
        <begin position="324"/>
        <end position="413"/>
    </location>
</feature>
<reference evidence="4" key="1">
    <citation type="submission" date="2015-11" db="EMBL/GenBank/DDBJ databases">
        <title>De novo transcriptome assembly of four potential Pierce s Disease insect vectors from Arizona vineyards.</title>
        <authorList>
            <person name="Tassone E.E."/>
        </authorList>
    </citation>
    <scope>NUCLEOTIDE SEQUENCE</scope>
</reference>
<dbReference type="InterPro" id="IPR002350">
    <property type="entry name" value="Kazal_dom"/>
</dbReference>
<protein>
    <recommendedName>
        <fullName evidence="3">Kazal-like domain-containing protein</fullName>
    </recommendedName>
</protein>
<feature type="compositionally biased region" description="Polar residues" evidence="1">
    <location>
        <begin position="247"/>
        <end position="260"/>
    </location>
</feature>
<feature type="compositionally biased region" description="Low complexity" evidence="1">
    <location>
        <begin position="95"/>
        <end position="110"/>
    </location>
</feature>
<evidence type="ECO:0000313" key="4">
    <source>
        <dbReference type="EMBL" id="JAS47794.1"/>
    </source>
</evidence>
<feature type="compositionally biased region" description="Basic and acidic residues" evidence="1">
    <location>
        <begin position="360"/>
        <end position="375"/>
    </location>
</feature>
<dbReference type="SMART" id="SM00280">
    <property type="entry name" value="KAZAL"/>
    <property type="match status" value="1"/>
</dbReference>
<sequence length="501" mass="58124">PVSGQEHRSDHLQHSRASRNTTMLLPAIATGIFFVVTIGGQDVNCDLDPDLIYFDNEQLEKLKNMFRMGGDCSSVITWKDQLDKAPVNKEKSSNSKDQFQSSSSRPGSKSKFQNLLPISLFTPHTQKTSNKLRFPNEARKKRQTQRHPKSFRPRRQWNSHIDEPQEGLFSDEHRSQNQDNSFARDIDRPLNREPTEYSFEFENRDVFDPPERFREPQNQWRPHSQNDFFGSDSQRRPQDQERPETFFGQNNPTKPQNQDNFPFDSQRRQQKQRIPDFFFFHQNQDDSSSPKFQGNLQHQRRPDNFFPPQNQRDLVSLSLQRRPFENQRRPEDMFGPRNQRKPEIEGSANDIFSNYPRRPFRPDIFRPDGPRRPQNDGDGDQFGSTGIFENSDRPQTTTIRPETTTLPGPPAWATPPSRCVRDCPNTPEYNPVCGSDRVTYRNPGRLRCEQRCGKANVNINHYGNCITTTARTPTTSSRTTSTTTTSRPLTTAPPTFSRNFG</sequence>
<dbReference type="PANTHER" id="PTHR21179:SF1">
    <property type="entry name" value="KAZ1-TYPE SERINE PROTEASE INHIBITOR-LIKE PROTEIN TYPE EPSILON-RELATED"/>
    <property type="match status" value="1"/>
</dbReference>
<feature type="compositionally biased region" description="Basic and acidic residues" evidence="1">
    <location>
        <begin position="324"/>
        <end position="344"/>
    </location>
</feature>